<gene>
    <name evidence="1" type="ORF">COV87_01825</name>
</gene>
<name>A0A2H0KKC1_9BACT</name>
<comment type="caution">
    <text evidence="1">The sequence shown here is derived from an EMBL/GenBank/DDBJ whole genome shotgun (WGS) entry which is preliminary data.</text>
</comment>
<reference evidence="1 2" key="1">
    <citation type="submission" date="2017-09" db="EMBL/GenBank/DDBJ databases">
        <title>Depth-based differentiation of microbial function through sediment-hosted aquifers and enrichment of novel symbionts in the deep terrestrial subsurface.</title>
        <authorList>
            <person name="Probst A.J."/>
            <person name="Ladd B."/>
            <person name="Jarett J.K."/>
            <person name="Geller-Mcgrath D.E."/>
            <person name="Sieber C.M."/>
            <person name="Emerson J.B."/>
            <person name="Anantharaman K."/>
            <person name="Thomas B.C."/>
            <person name="Malmstrom R."/>
            <person name="Stieglmeier M."/>
            <person name="Klingl A."/>
            <person name="Woyke T."/>
            <person name="Ryan C.M."/>
            <person name="Banfield J.F."/>
        </authorList>
    </citation>
    <scope>NUCLEOTIDE SEQUENCE [LARGE SCALE GENOMIC DNA]</scope>
    <source>
        <strain evidence="1">CG11_big_fil_rev_8_21_14_0_20_37_16</strain>
    </source>
</reference>
<accession>A0A2H0KKC1</accession>
<organism evidence="1 2">
    <name type="scientific">Candidatus Roizmanbacteria bacterium CG11_big_fil_rev_8_21_14_0_20_37_16</name>
    <dbReference type="NCBI Taxonomy" id="1974857"/>
    <lineage>
        <taxon>Bacteria</taxon>
        <taxon>Candidatus Roizmaniibacteriota</taxon>
    </lineage>
</organism>
<proteinExistence type="predicted"/>
<dbReference type="Proteomes" id="UP000229497">
    <property type="component" value="Unassembled WGS sequence"/>
</dbReference>
<sequence>MSKGQQIKLNIELSDKLANFLVTQPSMLKKYAGYSYVIFSSTNMELNRLNHHLIHELLLESKGVVKAKETGNVSSPWEFSPIVN</sequence>
<dbReference type="EMBL" id="PCVK01000052">
    <property type="protein sequence ID" value="PIQ71701.1"/>
    <property type="molecule type" value="Genomic_DNA"/>
</dbReference>
<protein>
    <submittedName>
        <fullName evidence="1">Uncharacterized protein</fullName>
    </submittedName>
</protein>
<dbReference type="AlphaFoldDB" id="A0A2H0KKC1"/>
<evidence type="ECO:0000313" key="2">
    <source>
        <dbReference type="Proteomes" id="UP000229497"/>
    </source>
</evidence>
<evidence type="ECO:0000313" key="1">
    <source>
        <dbReference type="EMBL" id="PIQ71701.1"/>
    </source>
</evidence>